<dbReference type="Gene3D" id="3.20.20.140">
    <property type="entry name" value="Metal-dependent hydrolases"/>
    <property type="match status" value="1"/>
</dbReference>
<dbReference type="AlphaFoldDB" id="A0A261XZA9"/>
<dbReference type="GO" id="GO:0005829">
    <property type="term" value="C:cytosol"/>
    <property type="evidence" value="ECO:0007669"/>
    <property type="project" value="TreeGrafter"/>
</dbReference>
<sequence length="489" mass="53825">MALGARQNSSVLFKEGTVISFDDATETVSVLRNASVLVTGDRIAAIFGNNTAVAIPENTEVIPAEGKIISPGFVDTHRHSWQTALKTLGSNVSLAEYLFRFGEFSQAGSVFTPSDVYLGQLAGLYEALDSGVTTILDHAHHTWSEQTSWAGLNASIDSGARIFWCYAIHPLNNGFTFDDQVNVFRQISDDDTWKGSNVEIGLAYDYFGSGNISEIESVIKLAREANVSAVTSHYIGGPFSFLSGPVAVNNYGFLNTSIPIVFSHASYLSVEDAELLRSTNQYVSINSESEMHYGHDHRWSHLIQDQAALGVDTHFTYSSDIVGKARMWLQETRLQQYRYAQDNWEIARNSPMSVNEAFLLATRAGGLALRRSDIGVLRVGAKADIVVFDGETPNMLGWFDPVAAIILHSHVSDIRHVMVNGQFKKRDGQLVNSAWPKIKKQFLASAKRIQNIWLNTPPTPLIGSYPYSSGILYDNAPTEDVIRGQGTGY</sequence>
<dbReference type="EMBL" id="MVBO01000074">
    <property type="protein sequence ID" value="OZJ03683.1"/>
    <property type="molecule type" value="Genomic_DNA"/>
</dbReference>
<evidence type="ECO:0000256" key="3">
    <source>
        <dbReference type="ARBA" id="ARBA00022801"/>
    </source>
</evidence>
<evidence type="ECO:0000256" key="1">
    <source>
        <dbReference type="ARBA" id="ARBA00001947"/>
    </source>
</evidence>
<evidence type="ECO:0000313" key="7">
    <source>
        <dbReference type="Proteomes" id="UP000242875"/>
    </source>
</evidence>
<feature type="domain" description="Amidohydrolase-related" evidence="5">
    <location>
        <begin position="68"/>
        <end position="422"/>
    </location>
</feature>
<evidence type="ECO:0000256" key="2">
    <source>
        <dbReference type="ARBA" id="ARBA00022723"/>
    </source>
</evidence>
<keyword evidence="3" id="KW-0378">Hydrolase</keyword>
<dbReference type="InterPro" id="IPR051607">
    <property type="entry name" value="Metallo-dep_hydrolases"/>
</dbReference>
<dbReference type="Proteomes" id="UP000242875">
    <property type="component" value="Unassembled WGS sequence"/>
</dbReference>
<name>A0A261XZA9_9FUNG</name>
<keyword evidence="4" id="KW-0862">Zinc</keyword>
<protein>
    <recommendedName>
        <fullName evidence="5">Amidohydrolase-related domain-containing protein</fullName>
    </recommendedName>
</protein>
<comment type="caution">
    <text evidence="6">The sequence shown here is derived from an EMBL/GenBank/DDBJ whole genome shotgun (WGS) entry which is preliminary data.</text>
</comment>
<keyword evidence="2" id="KW-0479">Metal-binding</keyword>
<dbReference type="GO" id="GO:0046872">
    <property type="term" value="F:metal ion binding"/>
    <property type="evidence" value="ECO:0007669"/>
    <property type="project" value="UniProtKB-KW"/>
</dbReference>
<evidence type="ECO:0000259" key="5">
    <source>
        <dbReference type="Pfam" id="PF01979"/>
    </source>
</evidence>
<evidence type="ECO:0000256" key="4">
    <source>
        <dbReference type="ARBA" id="ARBA00022833"/>
    </source>
</evidence>
<accession>A0A261XZA9</accession>
<dbReference type="Gene3D" id="2.30.40.10">
    <property type="entry name" value="Urease, subunit C, domain 1"/>
    <property type="match status" value="1"/>
</dbReference>
<dbReference type="InterPro" id="IPR011059">
    <property type="entry name" value="Metal-dep_hydrolase_composite"/>
</dbReference>
<gene>
    <name evidence="6" type="ORF">BZG36_03534</name>
</gene>
<dbReference type="GO" id="GO:0019239">
    <property type="term" value="F:deaminase activity"/>
    <property type="evidence" value="ECO:0007669"/>
    <property type="project" value="TreeGrafter"/>
</dbReference>
<organism evidence="6 7">
    <name type="scientific">Bifiguratus adelaidae</name>
    <dbReference type="NCBI Taxonomy" id="1938954"/>
    <lineage>
        <taxon>Eukaryota</taxon>
        <taxon>Fungi</taxon>
        <taxon>Fungi incertae sedis</taxon>
        <taxon>Mucoromycota</taxon>
        <taxon>Mucoromycotina</taxon>
        <taxon>Endogonomycetes</taxon>
        <taxon>Endogonales</taxon>
        <taxon>Endogonales incertae sedis</taxon>
        <taxon>Bifiguratus</taxon>
    </lineage>
</organism>
<proteinExistence type="predicted"/>
<dbReference type="PANTHER" id="PTHR11271">
    <property type="entry name" value="GUANINE DEAMINASE"/>
    <property type="match status" value="1"/>
</dbReference>
<dbReference type="OrthoDB" id="194468at2759"/>
<dbReference type="SUPFAM" id="SSF51338">
    <property type="entry name" value="Composite domain of metallo-dependent hydrolases"/>
    <property type="match status" value="2"/>
</dbReference>
<dbReference type="InterPro" id="IPR032466">
    <property type="entry name" value="Metal_Hydrolase"/>
</dbReference>
<evidence type="ECO:0000313" key="6">
    <source>
        <dbReference type="EMBL" id="OZJ03683.1"/>
    </source>
</evidence>
<keyword evidence="7" id="KW-1185">Reference proteome</keyword>
<dbReference type="InterPro" id="IPR006680">
    <property type="entry name" value="Amidohydro-rel"/>
</dbReference>
<comment type="cofactor">
    <cofactor evidence="1">
        <name>Zn(2+)</name>
        <dbReference type="ChEBI" id="CHEBI:29105"/>
    </cofactor>
</comment>
<dbReference type="Pfam" id="PF01979">
    <property type="entry name" value="Amidohydro_1"/>
    <property type="match status" value="1"/>
</dbReference>
<reference evidence="6 7" key="1">
    <citation type="journal article" date="2017" name="Mycologia">
        <title>Bifiguratus adelaidae, gen. et sp. nov., a new member of Mucoromycotina in endophytic and soil-dwelling habitats.</title>
        <authorList>
            <person name="Torres-Cruz T.J."/>
            <person name="Billingsley Tobias T.L."/>
            <person name="Almatruk M."/>
            <person name="Hesse C."/>
            <person name="Kuske C.R."/>
            <person name="Desiro A."/>
            <person name="Benucci G.M."/>
            <person name="Bonito G."/>
            <person name="Stajich J.E."/>
            <person name="Dunlap C."/>
            <person name="Arnold A.E."/>
            <person name="Porras-Alfaro A."/>
        </authorList>
    </citation>
    <scope>NUCLEOTIDE SEQUENCE [LARGE SCALE GENOMIC DNA]</scope>
    <source>
        <strain evidence="6 7">AZ0501</strain>
    </source>
</reference>
<dbReference type="SUPFAM" id="SSF51556">
    <property type="entry name" value="Metallo-dependent hydrolases"/>
    <property type="match status" value="1"/>
</dbReference>
<dbReference type="PANTHER" id="PTHR11271:SF37">
    <property type="entry name" value="FAMILY PROTEIN, PUTATIVE (AFU_ORTHOLOGUE AFUA_4G00460)-RELATED"/>
    <property type="match status" value="1"/>
</dbReference>